<feature type="domain" description="Glycosyl transferase family 1" evidence="1">
    <location>
        <begin position="201"/>
        <end position="369"/>
    </location>
</feature>
<keyword evidence="4" id="KW-1185">Reference proteome</keyword>
<name>A0A9E7R3S7_9EURY</name>
<dbReference type="CDD" id="cd03801">
    <property type="entry name" value="GT4_PimA-like"/>
    <property type="match status" value="1"/>
</dbReference>
<dbReference type="GeneID" id="74944615"/>
<dbReference type="KEGG" id="ssai:N0B31_19295"/>
<dbReference type="PANTHER" id="PTHR45947:SF3">
    <property type="entry name" value="SULFOQUINOVOSYL TRANSFERASE SQD2"/>
    <property type="match status" value="1"/>
</dbReference>
<dbReference type="InterPro" id="IPR028098">
    <property type="entry name" value="Glyco_trans_4-like_N"/>
</dbReference>
<proteinExistence type="predicted"/>
<organism evidence="3 4">
    <name type="scientific">Salinirubellus salinus</name>
    <dbReference type="NCBI Taxonomy" id="1364945"/>
    <lineage>
        <taxon>Archaea</taxon>
        <taxon>Methanobacteriati</taxon>
        <taxon>Methanobacteriota</taxon>
        <taxon>Stenosarchaea group</taxon>
        <taxon>Halobacteria</taxon>
        <taxon>Halobacteriales</taxon>
        <taxon>Natronomonadaceae</taxon>
        <taxon>Salinirubellus</taxon>
    </lineage>
</organism>
<evidence type="ECO:0000259" key="2">
    <source>
        <dbReference type="Pfam" id="PF13439"/>
    </source>
</evidence>
<evidence type="ECO:0000313" key="3">
    <source>
        <dbReference type="EMBL" id="UWM54248.1"/>
    </source>
</evidence>
<evidence type="ECO:0000313" key="4">
    <source>
        <dbReference type="Proteomes" id="UP001057580"/>
    </source>
</evidence>
<gene>
    <name evidence="3" type="ORF">N0B31_19295</name>
</gene>
<dbReference type="PANTHER" id="PTHR45947">
    <property type="entry name" value="SULFOQUINOVOSYL TRANSFERASE SQD2"/>
    <property type="match status" value="1"/>
</dbReference>
<dbReference type="AlphaFoldDB" id="A0A9E7R3S7"/>
<dbReference type="InterPro" id="IPR001296">
    <property type="entry name" value="Glyco_trans_1"/>
</dbReference>
<dbReference type="Gene3D" id="3.40.50.2000">
    <property type="entry name" value="Glycogen Phosphorylase B"/>
    <property type="match status" value="2"/>
</dbReference>
<dbReference type="Proteomes" id="UP001057580">
    <property type="component" value="Chromosome"/>
</dbReference>
<dbReference type="EMBL" id="CP104003">
    <property type="protein sequence ID" value="UWM54248.1"/>
    <property type="molecule type" value="Genomic_DNA"/>
</dbReference>
<dbReference type="GO" id="GO:0016757">
    <property type="term" value="F:glycosyltransferase activity"/>
    <property type="evidence" value="ECO:0007669"/>
    <property type="project" value="InterPro"/>
</dbReference>
<feature type="domain" description="Glycosyltransferase subfamily 4-like N-terminal" evidence="2">
    <location>
        <begin position="57"/>
        <end position="195"/>
    </location>
</feature>
<accession>A0A9E7R3S7</accession>
<dbReference type="Pfam" id="PF00534">
    <property type="entry name" value="Glycos_transf_1"/>
    <property type="match status" value="1"/>
</dbReference>
<sequence length="393" mass="43003">MYAVLAAAVNHPNAVAPQNSLFNERICRALADTGALSDAVSPRPVAPPVGPFSEYSDLPRVEPWGPYTVHRPSFYYLLPKRLFYAASGDSYARRVPAYVEEHLEVPDVVHACHAYMDGYGMLPYCREHEVPLFSVVHGTVVNGYESLPPGVAPKVKETLEASTVCCVSDALNEKVRSIVDHDRVHTVALGADPARFPTDRREELRTGFGVPADAPLLLFVGAYTEAKGVDDLLAALSGLPETDGPDPYVAFVGHGGDRRERLERWLADSRFEGRVHWKLDPETVAEWFAAADLLVLPSHGEGRPTVVYEAMASETAVLATTVGGIPEQVADHETGRLVPPRDPRTLRDTLAAMLADPEALAEMGHEGRARLEREGWTWAGHAARLRELHEAVL</sequence>
<dbReference type="RefSeq" id="WP_260593242.1">
    <property type="nucleotide sequence ID" value="NZ_CP104003.1"/>
</dbReference>
<dbReference type="InterPro" id="IPR050194">
    <property type="entry name" value="Glycosyltransferase_grp1"/>
</dbReference>
<dbReference type="Pfam" id="PF13439">
    <property type="entry name" value="Glyco_transf_4"/>
    <property type="match status" value="1"/>
</dbReference>
<dbReference type="SUPFAM" id="SSF53756">
    <property type="entry name" value="UDP-Glycosyltransferase/glycogen phosphorylase"/>
    <property type="match status" value="1"/>
</dbReference>
<protein>
    <submittedName>
        <fullName evidence="3">Glycosyltransferase family 4 protein</fullName>
    </submittedName>
</protein>
<reference evidence="3" key="1">
    <citation type="submission" date="2022-09" db="EMBL/GenBank/DDBJ databases">
        <title>Diverse halophilic archaea isolated from saline environments.</title>
        <authorList>
            <person name="Cui H.-L."/>
        </authorList>
    </citation>
    <scope>NUCLEOTIDE SEQUENCE</scope>
    <source>
        <strain evidence="3">ZS-35-S2</strain>
    </source>
</reference>
<evidence type="ECO:0000259" key="1">
    <source>
        <dbReference type="Pfam" id="PF00534"/>
    </source>
</evidence>